<dbReference type="InterPro" id="IPR003593">
    <property type="entry name" value="AAA+_ATPase"/>
</dbReference>
<dbReference type="SMART" id="SM00382">
    <property type="entry name" value="AAA"/>
    <property type="match status" value="1"/>
</dbReference>
<sequence>MNMRIKTGIEGLDDMLNGGIPKGHTVAVIGAFGTGKTTFAMQFIWEGLINGERCIFLSLEEDEDSVVESASKFGWDYSKYLGSQLQLLKLDPEDAKSSVERLESDIPELIKEFEATRIAVDSISLITMMYDSIDEKRKVVFKLAKSIKESGATAVFTAEVDPKNPKVSRDGIVEYVVDGVILLSFLEENNVLKLTIRVLKMRRTQHSREVKLYEIGEGGINVLAQADVF</sequence>
<proteinExistence type="predicted"/>
<dbReference type="Proteomes" id="UP000001400">
    <property type="component" value="Chromosome"/>
</dbReference>
<dbReference type="PANTHER" id="PTHR43637">
    <property type="entry name" value="UPF0273 PROTEIN TM_0370"/>
    <property type="match status" value="1"/>
</dbReference>
<evidence type="ECO:0000259" key="3">
    <source>
        <dbReference type="PROSITE" id="PS51146"/>
    </source>
</evidence>
<feature type="domain" description="KaiC" evidence="3">
    <location>
        <begin position="3"/>
        <end position="229"/>
    </location>
</feature>
<name>D3TCT1_ACIB4</name>
<gene>
    <name evidence="4" type="ordered locus">Aboo_0555</name>
</gene>
<accession>D3TCT1</accession>
<evidence type="ECO:0000256" key="1">
    <source>
        <dbReference type="ARBA" id="ARBA00022741"/>
    </source>
</evidence>
<dbReference type="InterPro" id="IPR027417">
    <property type="entry name" value="P-loop_NTPase"/>
</dbReference>
<dbReference type="PANTHER" id="PTHR43637:SF1">
    <property type="entry name" value="UPF0273 PROTEIN TM_0370"/>
    <property type="match status" value="1"/>
</dbReference>
<evidence type="ECO:0000256" key="2">
    <source>
        <dbReference type="ARBA" id="ARBA00022840"/>
    </source>
</evidence>
<protein>
    <submittedName>
        <fullName evidence="4">Circadian clock protein, KaiC</fullName>
        <ecNumber evidence="4">2.7.11.1</ecNumber>
    </submittedName>
</protein>
<dbReference type="PRINTS" id="PR01874">
    <property type="entry name" value="DNAREPAIRADA"/>
</dbReference>
<reference evidence="4" key="1">
    <citation type="submission" date="2010-02" db="EMBL/GenBank/DDBJ databases">
        <title>Complete sequence of Aciduliprofundum boonei T469.</title>
        <authorList>
            <consortium name="US DOE Joint Genome Institute"/>
            <person name="Lucas S."/>
            <person name="Copeland A."/>
            <person name="Lapidus A."/>
            <person name="Cheng J.-F."/>
            <person name="Bruce D."/>
            <person name="Goodwin L."/>
            <person name="Pitluck S."/>
            <person name="Saunders E."/>
            <person name="Detter J.C."/>
            <person name="Han C."/>
            <person name="Tapia R."/>
            <person name="Land M."/>
            <person name="Hauser L."/>
            <person name="Kyrpides N."/>
            <person name="Mikhailova N."/>
            <person name="Flores G."/>
            <person name="Reysenbach A.-L."/>
            <person name="Woyke T."/>
        </authorList>
    </citation>
    <scope>NUCLEOTIDE SEQUENCE</scope>
    <source>
        <strain evidence="4">T469</strain>
    </source>
</reference>
<dbReference type="HOGENOM" id="CLU_023669_2_2_2"/>
<dbReference type="PROSITE" id="PS51146">
    <property type="entry name" value="KAIC"/>
    <property type="match status" value="1"/>
</dbReference>
<dbReference type="NCBIfam" id="TIGR03880">
    <property type="entry name" value="KaiC_arch_3"/>
    <property type="match status" value="1"/>
</dbReference>
<keyword evidence="4" id="KW-0808">Transferase</keyword>
<dbReference type="SUPFAM" id="SSF52540">
    <property type="entry name" value="P-loop containing nucleoside triphosphate hydrolases"/>
    <property type="match status" value="1"/>
</dbReference>
<dbReference type="Pfam" id="PF06745">
    <property type="entry name" value="ATPase"/>
    <property type="match status" value="1"/>
</dbReference>
<keyword evidence="1" id="KW-0547">Nucleotide-binding</keyword>
<dbReference type="AlphaFoldDB" id="D3TCT1"/>
<dbReference type="GO" id="GO:0005524">
    <property type="term" value="F:ATP binding"/>
    <property type="evidence" value="ECO:0007669"/>
    <property type="project" value="UniProtKB-KW"/>
</dbReference>
<dbReference type="InterPro" id="IPR014774">
    <property type="entry name" value="KaiC-like_dom"/>
</dbReference>
<dbReference type="EC" id="2.7.11.1" evidence="4"/>
<dbReference type="Gene3D" id="3.40.50.300">
    <property type="entry name" value="P-loop containing nucleotide triphosphate hydrolases"/>
    <property type="match status" value="1"/>
</dbReference>
<dbReference type="EMBL" id="CP001941">
    <property type="protein sequence ID" value="ADD08366.1"/>
    <property type="molecule type" value="Genomic_DNA"/>
</dbReference>
<dbReference type="KEGG" id="abi:Aboo_0555"/>
<keyword evidence="2" id="KW-0067">ATP-binding</keyword>
<dbReference type="InterPro" id="IPR022420">
    <property type="entry name" value="Circ_KaiC_arc"/>
</dbReference>
<keyword evidence="5" id="KW-1185">Reference proteome</keyword>
<evidence type="ECO:0000313" key="4">
    <source>
        <dbReference type="EMBL" id="ADD08366.1"/>
    </source>
</evidence>
<dbReference type="GO" id="GO:0004674">
    <property type="term" value="F:protein serine/threonine kinase activity"/>
    <property type="evidence" value="ECO:0007669"/>
    <property type="project" value="UniProtKB-EC"/>
</dbReference>
<organism evidence="4 5">
    <name type="scientific">Aciduliprofundum boonei (strain DSM 19572 / T469)</name>
    <dbReference type="NCBI Taxonomy" id="439481"/>
    <lineage>
        <taxon>Archaea</taxon>
        <taxon>Methanobacteriati</taxon>
        <taxon>Thermoplasmatota</taxon>
        <taxon>DHVE2 group</taxon>
        <taxon>Candidatus Aciduliprofundum</taxon>
    </lineage>
</organism>
<dbReference type="InterPro" id="IPR010624">
    <property type="entry name" value="KaiC_dom"/>
</dbReference>
<evidence type="ECO:0000313" key="5">
    <source>
        <dbReference type="Proteomes" id="UP000001400"/>
    </source>
</evidence>
<dbReference type="CDD" id="cd01124">
    <property type="entry name" value="KaiC-like"/>
    <property type="match status" value="1"/>
</dbReference>